<keyword evidence="8" id="KW-0472">Membrane</keyword>
<dbReference type="Pfam" id="PF00512">
    <property type="entry name" value="HisKA"/>
    <property type="match status" value="1"/>
</dbReference>
<dbReference type="SMART" id="SM00086">
    <property type="entry name" value="PAC"/>
    <property type="match status" value="1"/>
</dbReference>
<keyword evidence="3" id="KW-0597">Phosphoprotein</keyword>
<feature type="transmembrane region" description="Helical" evidence="8">
    <location>
        <begin position="20"/>
        <end position="44"/>
    </location>
</feature>
<keyword evidence="8" id="KW-1133">Transmembrane helix</keyword>
<dbReference type="SUPFAM" id="SSF55785">
    <property type="entry name" value="PYP-like sensor domain (PAS domain)"/>
    <property type="match status" value="1"/>
</dbReference>
<dbReference type="InterPro" id="IPR050736">
    <property type="entry name" value="Sensor_HK_Regulatory"/>
</dbReference>
<feature type="coiled-coil region" evidence="7">
    <location>
        <begin position="77"/>
        <end position="125"/>
    </location>
</feature>
<dbReference type="InterPro" id="IPR035965">
    <property type="entry name" value="PAS-like_dom_sf"/>
</dbReference>
<dbReference type="InterPro" id="IPR000014">
    <property type="entry name" value="PAS"/>
</dbReference>
<dbReference type="InterPro" id="IPR003594">
    <property type="entry name" value="HATPase_dom"/>
</dbReference>
<dbReference type="PRINTS" id="PR00344">
    <property type="entry name" value="BCTRLSENSOR"/>
</dbReference>
<dbReference type="FunFam" id="1.10.287.130:FF:000001">
    <property type="entry name" value="Two-component sensor histidine kinase"/>
    <property type="match status" value="1"/>
</dbReference>
<evidence type="ECO:0000259" key="10">
    <source>
        <dbReference type="PROSITE" id="PS50112"/>
    </source>
</evidence>
<evidence type="ECO:0000256" key="1">
    <source>
        <dbReference type="ARBA" id="ARBA00000085"/>
    </source>
</evidence>
<evidence type="ECO:0000256" key="7">
    <source>
        <dbReference type="SAM" id="Coils"/>
    </source>
</evidence>
<feature type="coiled-coil region" evidence="7">
    <location>
        <begin position="238"/>
        <end position="265"/>
    </location>
</feature>
<dbReference type="PROSITE" id="PS50113">
    <property type="entry name" value="PAC"/>
    <property type="match status" value="1"/>
</dbReference>
<proteinExistence type="predicted"/>
<dbReference type="CDD" id="cd00082">
    <property type="entry name" value="HisKA"/>
    <property type="match status" value="1"/>
</dbReference>
<feature type="domain" description="PAC" evidence="11">
    <location>
        <begin position="188"/>
        <end position="240"/>
    </location>
</feature>
<organism evidence="12 13">
    <name type="scientific">Heliorestis convoluta</name>
    <dbReference type="NCBI Taxonomy" id="356322"/>
    <lineage>
        <taxon>Bacteria</taxon>
        <taxon>Bacillati</taxon>
        <taxon>Bacillota</taxon>
        <taxon>Clostridia</taxon>
        <taxon>Eubacteriales</taxon>
        <taxon>Heliobacteriaceae</taxon>
        <taxon>Heliorestis</taxon>
    </lineage>
</organism>
<dbReference type="SUPFAM" id="SSF47384">
    <property type="entry name" value="Homodimeric domain of signal transducing histidine kinase"/>
    <property type="match status" value="1"/>
</dbReference>
<keyword evidence="7" id="KW-0175">Coiled coil</keyword>
<feature type="domain" description="PAS" evidence="10">
    <location>
        <begin position="115"/>
        <end position="182"/>
    </location>
</feature>
<dbReference type="SMART" id="SM00091">
    <property type="entry name" value="PAS"/>
    <property type="match status" value="1"/>
</dbReference>
<dbReference type="Gene3D" id="3.30.450.20">
    <property type="entry name" value="PAS domain"/>
    <property type="match status" value="1"/>
</dbReference>
<dbReference type="AlphaFoldDB" id="A0A5Q2MZH6"/>
<dbReference type="Pfam" id="PF08447">
    <property type="entry name" value="PAS_3"/>
    <property type="match status" value="1"/>
</dbReference>
<accession>A0A5Q2MZH6</accession>
<dbReference type="RefSeq" id="WP_153724364.1">
    <property type="nucleotide sequence ID" value="NZ_CP045875.1"/>
</dbReference>
<dbReference type="PROSITE" id="PS50109">
    <property type="entry name" value="HIS_KIN"/>
    <property type="match status" value="1"/>
</dbReference>
<name>A0A5Q2MZH6_9FIRM</name>
<dbReference type="InterPro" id="IPR001610">
    <property type="entry name" value="PAC"/>
</dbReference>
<reference evidence="13" key="1">
    <citation type="submission" date="2019-11" db="EMBL/GenBank/DDBJ databases">
        <title>Genome sequence of Heliorestis convoluta strain HH, an alkaliphilic and minimalistic phototrophic bacterium from a soda lake in Egypt.</title>
        <authorList>
            <person name="Dewey E.D."/>
            <person name="Stokes L.M."/>
            <person name="Burchell B.M."/>
            <person name="Shaffer K.N."/>
            <person name="Huntington A.M."/>
            <person name="Baker J.M."/>
            <person name="Nadendla S."/>
            <person name="Giglio M.G."/>
            <person name="Touchman J.W."/>
            <person name="Blankenship R.E."/>
            <person name="Madigan M.T."/>
            <person name="Sattley W.M."/>
        </authorList>
    </citation>
    <scope>NUCLEOTIDE SEQUENCE [LARGE SCALE GENOMIC DNA]</scope>
    <source>
        <strain evidence="13">HH</strain>
    </source>
</reference>
<feature type="transmembrane region" description="Helical" evidence="8">
    <location>
        <begin position="56"/>
        <end position="74"/>
    </location>
</feature>
<evidence type="ECO:0000256" key="8">
    <source>
        <dbReference type="SAM" id="Phobius"/>
    </source>
</evidence>
<dbReference type="PANTHER" id="PTHR43711:SF1">
    <property type="entry name" value="HISTIDINE KINASE 1"/>
    <property type="match status" value="1"/>
</dbReference>
<sequence length="500" mass="58761">MRYQEYRQSLKRKIHHLPTIVATFYAIIGATSIILFDFLFLQVVDAENLYYYPYEIWRGLIITALLYFTVRYFTNKIEKMDEELMEKHKSLQSAYREINTQLEALQKSERSRKQSEKRLTLLAKNSQDIIYRFQRNPFVFQYISPVIKKYTGYAPEDFYHNSSLISQVIHPDDQEKAKNVVQDGKISERDCFRWVHQDGRIFWMDYHRFLIRNEEGQIIAVEGIIRDITDTKLQQIELERQNELLLEYAEQLRKANTELTSLDRMKTEFLANTSHELRTPLNSVLGYLEMLKSDFCETEEEKKEYLKRIDDSAKELLDVIEEILAMAQIEAGNICLECTEVEVNDFLQNIKQLYESKMKHRFLSFEVVPLTESCHIRVDVNRLYQIFKSIIENSMKFTIKGKITIAAHRKKKFICFAIEDSGIGISKEDQENIFEKFVQVDGTIKRRYPGLGLGLTISRALTEKMDGSISIYSEGLGKGTTVMIILPVIEKNYEKKTTFE</sequence>
<dbReference type="PROSITE" id="PS50112">
    <property type="entry name" value="PAS"/>
    <property type="match status" value="1"/>
</dbReference>
<keyword evidence="4" id="KW-0808">Transferase</keyword>
<feature type="domain" description="Histidine kinase" evidence="9">
    <location>
        <begin position="272"/>
        <end position="490"/>
    </location>
</feature>
<dbReference type="InterPro" id="IPR003661">
    <property type="entry name" value="HisK_dim/P_dom"/>
</dbReference>
<comment type="catalytic activity">
    <reaction evidence="1">
        <text>ATP + protein L-histidine = ADP + protein N-phospho-L-histidine.</text>
        <dbReference type="EC" id="2.7.13.3"/>
    </reaction>
</comment>
<evidence type="ECO:0000259" key="9">
    <source>
        <dbReference type="PROSITE" id="PS50109"/>
    </source>
</evidence>
<gene>
    <name evidence="12" type="ORF">FTV88_0691</name>
</gene>
<dbReference type="EC" id="2.7.13.3" evidence="2"/>
<dbReference type="InterPro" id="IPR036890">
    <property type="entry name" value="HATPase_C_sf"/>
</dbReference>
<dbReference type="InterPro" id="IPR000700">
    <property type="entry name" value="PAS-assoc_C"/>
</dbReference>
<evidence type="ECO:0000256" key="4">
    <source>
        <dbReference type="ARBA" id="ARBA00022679"/>
    </source>
</evidence>
<evidence type="ECO:0000256" key="3">
    <source>
        <dbReference type="ARBA" id="ARBA00022553"/>
    </source>
</evidence>
<evidence type="ECO:0000259" key="11">
    <source>
        <dbReference type="PROSITE" id="PS50113"/>
    </source>
</evidence>
<dbReference type="SMART" id="SM00387">
    <property type="entry name" value="HATPase_c"/>
    <property type="match status" value="1"/>
</dbReference>
<evidence type="ECO:0000313" key="13">
    <source>
        <dbReference type="Proteomes" id="UP000366051"/>
    </source>
</evidence>
<dbReference type="OrthoDB" id="9813394at2"/>
<evidence type="ECO:0000256" key="2">
    <source>
        <dbReference type="ARBA" id="ARBA00012438"/>
    </source>
</evidence>
<dbReference type="CDD" id="cd00130">
    <property type="entry name" value="PAS"/>
    <property type="match status" value="1"/>
</dbReference>
<dbReference type="KEGG" id="hcv:FTV88_0691"/>
<evidence type="ECO:0000313" key="12">
    <source>
        <dbReference type="EMBL" id="QGG46869.1"/>
    </source>
</evidence>
<keyword evidence="13" id="KW-1185">Reference proteome</keyword>
<dbReference type="InterPro" id="IPR036097">
    <property type="entry name" value="HisK_dim/P_sf"/>
</dbReference>
<dbReference type="EMBL" id="CP045875">
    <property type="protein sequence ID" value="QGG46869.1"/>
    <property type="molecule type" value="Genomic_DNA"/>
</dbReference>
<dbReference type="SUPFAM" id="SSF55874">
    <property type="entry name" value="ATPase domain of HSP90 chaperone/DNA topoisomerase II/histidine kinase"/>
    <property type="match status" value="1"/>
</dbReference>
<evidence type="ECO:0000256" key="5">
    <source>
        <dbReference type="ARBA" id="ARBA00022777"/>
    </source>
</evidence>
<evidence type="ECO:0000256" key="6">
    <source>
        <dbReference type="ARBA" id="ARBA00023012"/>
    </source>
</evidence>
<keyword evidence="5 12" id="KW-0418">Kinase</keyword>
<dbReference type="GO" id="GO:0000155">
    <property type="term" value="F:phosphorelay sensor kinase activity"/>
    <property type="evidence" value="ECO:0007669"/>
    <property type="project" value="InterPro"/>
</dbReference>
<dbReference type="PANTHER" id="PTHR43711">
    <property type="entry name" value="TWO-COMPONENT HISTIDINE KINASE"/>
    <property type="match status" value="1"/>
</dbReference>
<dbReference type="InterPro" id="IPR013655">
    <property type="entry name" value="PAS_fold_3"/>
</dbReference>
<dbReference type="SMART" id="SM00388">
    <property type="entry name" value="HisKA"/>
    <property type="match status" value="1"/>
</dbReference>
<keyword evidence="8" id="KW-0812">Transmembrane</keyword>
<dbReference type="InterPro" id="IPR004358">
    <property type="entry name" value="Sig_transdc_His_kin-like_C"/>
</dbReference>
<dbReference type="InterPro" id="IPR005467">
    <property type="entry name" value="His_kinase_dom"/>
</dbReference>
<dbReference type="NCBIfam" id="TIGR00229">
    <property type="entry name" value="sensory_box"/>
    <property type="match status" value="1"/>
</dbReference>
<dbReference type="Proteomes" id="UP000366051">
    <property type="component" value="Chromosome"/>
</dbReference>
<keyword evidence="6" id="KW-0902">Two-component regulatory system</keyword>
<dbReference type="Gene3D" id="1.10.287.130">
    <property type="match status" value="1"/>
</dbReference>
<dbReference type="Pfam" id="PF02518">
    <property type="entry name" value="HATPase_c"/>
    <property type="match status" value="1"/>
</dbReference>
<protein>
    <recommendedName>
        <fullName evidence="2">histidine kinase</fullName>
        <ecNumber evidence="2">2.7.13.3</ecNumber>
    </recommendedName>
</protein>
<dbReference type="Gene3D" id="3.30.565.10">
    <property type="entry name" value="Histidine kinase-like ATPase, C-terminal domain"/>
    <property type="match status" value="1"/>
</dbReference>